<dbReference type="GeneTree" id="ENSGT00390000000159"/>
<comment type="subcellular location">
    <subcellularLocation>
        <location evidence="1">Cell projection</location>
        <location evidence="1">Cilium</location>
    </subcellularLocation>
</comment>
<dbReference type="AlphaFoldDB" id="F7AIU3"/>
<evidence type="ECO:0000256" key="3">
    <source>
        <dbReference type="ARBA" id="ARBA00019387"/>
    </source>
</evidence>
<accession>F7AIU3</accession>
<dbReference type="InterPro" id="IPR011990">
    <property type="entry name" value="TPR-like_helical_dom_sf"/>
</dbReference>
<evidence type="ECO:0000256" key="5">
    <source>
        <dbReference type="ARBA" id="ARBA00022803"/>
    </source>
</evidence>
<dbReference type="Ensembl" id="ENSCINT00000029578.2">
    <property type="protein sequence ID" value="ENSCINP00000029332.2"/>
    <property type="gene ID" value="ENSCING00000017250.2"/>
</dbReference>
<comment type="similarity">
    <text evidence="2">Belongs to the IFT56 family.</text>
</comment>
<evidence type="ECO:0000313" key="8">
    <source>
        <dbReference type="Ensembl" id="ENSCINP00000029332.2"/>
    </source>
</evidence>
<dbReference type="InParanoid" id="F7AIU3"/>
<dbReference type="Pfam" id="PF12895">
    <property type="entry name" value="ANAPC3"/>
    <property type="match status" value="1"/>
</dbReference>
<evidence type="ECO:0000256" key="6">
    <source>
        <dbReference type="ARBA" id="ARBA00023273"/>
    </source>
</evidence>
<evidence type="ECO:0000256" key="4">
    <source>
        <dbReference type="ARBA" id="ARBA00022737"/>
    </source>
</evidence>
<dbReference type="OMA" id="INLACCC"/>
<keyword evidence="5" id="KW-0802">TPR repeat</keyword>
<dbReference type="Pfam" id="PF14559">
    <property type="entry name" value="TPR_19"/>
    <property type="match status" value="1"/>
</dbReference>
<dbReference type="GO" id="GO:0005929">
    <property type="term" value="C:cilium"/>
    <property type="evidence" value="ECO:0007669"/>
    <property type="project" value="UniProtKB-SubCell"/>
</dbReference>
<evidence type="ECO:0000256" key="1">
    <source>
        <dbReference type="ARBA" id="ARBA00004138"/>
    </source>
</evidence>
<dbReference type="STRING" id="7719.ENSCINP00000029332"/>
<dbReference type="PANTHER" id="PTHR14781:SF0">
    <property type="entry name" value="INTRAFLAGELLAR TRANSPORT PROTEIN 56"/>
    <property type="match status" value="1"/>
</dbReference>
<dbReference type="InterPro" id="IPR030511">
    <property type="entry name" value="TTC26"/>
</dbReference>
<keyword evidence="6" id="KW-0966">Cell projection</keyword>
<evidence type="ECO:0000313" key="9">
    <source>
        <dbReference type="Proteomes" id="UP000008144"/>
    </source>
</evidence>
<dbReference type="PANTHER" id="PTHR14781">
    <property type="entry name" value="INTRAFLAGELLAR TRANSPORT PROTEIN 56"/>
    <property type="match status" value="1"/>
</dbReference>
<dbReference type="Proteomes" id="UP000008144">
    <property type="component" value="Unassembled WGS sequence"/>
</dbReference>
<protein>
    <recommendedName>
        <fullName evidence="3">Intraflagellar transport protein 56</fullName>
    </recommendedName>
    <alternativeName>
        <fullName evidence="7">Tetratricopeptide repeat protein 26</fullName>
    </alternativeName>
</protein>
<dbReference type="Gene3D" id="1.25.40.10">
    <property type="entry name" value="Tetratricopeptide repeat domain"/>
    <property type="match status" value="2"/>
</dbReference>
<evidence type="ECO:0000256" key="7">
    <source>
        <dbReference type="ARBA" id="ARBA00032501"/>
    </source>
</evidence>
<dbReference type="HOGENOM" id="CLU_036306_1_0_1"/>
<evidence type="ECO:0000256" key="2">
    <source>
        <dbReference type="ARBA" id="ARBA00007834"/>
    </source>
</evidence>
<reference evidence="8" key="3">
    <citation type="submission" date="2025-09" db="UniProtKB">
        <authorList>
            <consortium name="Ensembl"/>
        </authorList>
    </citation>
    <scope>IDENTIFICATION</scope>
</reference>
<keyword evidence="4" id="KW-0677">Repeat</keyword>
<organism evidence="8 9">
    <name type="scientific">Ciona intestinalis</name>
    <name type="common">Transparent sea squirt</name>
    <name type="synonym">Ascidia intestinalis</name>
    <dbReference type="NCBI Taxonomy" id="7719"/>
    <lineage>
        <taxon>Eukaryota</taxon>
        <taxon>Metazoa</taxon>
        <taxon>Chordata</taxon>
        <taxon>Tunicata</taxon>
        <taxon>Ascidiacea</taxon>
        <taxon>Phlebobranchia</taxon>
        <taxon>Cionidae</taxon>
        <taxon>Ciona</taxon>
    </lineage>
</organism>
<dbReference type="SUPFAM" id="SSF48452">
    <property type="entry name" value="TPR-like"/>
    <property type="match status" value="1"/>
</dbReference>
<sequence length="243" mass="28529">MILSRQKPATCIKVNHGIKKAPKMPVLDDFLDKRDYVGAITLLEFQRRCGKVVPHLNMWIAYCWFHLADYKKAYAIYKKMIEKTDCDPQALINLACCCMYLGLYDEAYTVLNTPQQDNFSILQSRLLFHLSHKLNKERNMMVHMSRLEDIDDKCSYYSLHFMRGNYEEAINSFKHLLNLDKNFAALKVYLAMCYFKLEYYDVAQDYLSEYLQQHPGSVLCSNLRACIFFRLYNGKAAEAELRS</sequence>
<keyword evidence="9" id="KW-1185">Reference proteome</keyword>
<proteinExistence type="inferred from homology"/>
<reference evidence="9" key="1">
    <citation type="journal article" date="2002" name="Science">
        <title>The draft genome of Ciona intestinalis: insights into chordate and vertebrate origins.</title>
        <authorList>
            <person name="Dehal P."/>
            <person name="Satou Y."/>
            <person name="Campbell R.K."/>
            <person name="Chapman J."/>
            <person name="Degnan B."/>
            <person name="De Tomaso A."/>
            <person name="Davidson B."/>
            <person name="Di Gregorio A."/>
            <person name="Gelpke M."/>
            <person name="Goodstein D.M."/>
            <person name="Harafuji N."/>
            <person name="Hastings K.E."/>
            <person name="Ho I."/>
            <person name="Hotta K."/>
            <person name="Huang W."/>
            <person name="Kawashima T."/>
            <person name="Lemaire P."/>
            <person name="Martinez D."/>
            <person name="Meinertzhagen I.A."/>
            <person name="Necula S."/>
            <person name="Nonaka M."/>
            <person name="Putnam N."/>
            <person name="Rash S."/>
            <person name="Saiga H."/>
            <person name="Satake M."/>
            <person name="Terry A."/>
            <person name="Yamada L."/>
            <person name="Wang H.G."/>
            <person name="Awazu S."/>
            <person name="Azumi K."/>
            <person name="Boore J."/>
            <person name="Branno M."/>
            <person name="Chin-Bow S."/>
            <person name="DeSantis R."/>
            <person name="Doyle S."/>
            <person name="Francino P."/>
            <person name="Keys D.N."/>
            <person name="Haga S."/>
            <person name="Hayashi H."/>
            <person name="Hino K."/>
            <person name="Imai K.S."/>
            <person name="Inaba K."/>
            <person name="Kano S."/>
            <person name="Kobayashi K."/>
            <person name="Kobayashi M."/>
            <person name="Lee B.I."/>
            <person name="Makabe K.W."/>
            <person name="Manohar C."/>
            <person name="Matassi G."/>
            <person name="Medina M."/>
            <person name="Mochizuki Y."/>
            <person name="Mount S."/>
            <person name="Morishita T."/>
            <person name="Miura S."/>
            <person name="Nakayama A."/>
            <person name="Nishizaka S."/>
            <person name="Nomoto H."/>
            <person name="Ohta F."/>
            <person name="Oishi K."/>
            <person name="Rigoutsos I."/>
            <person name="Sano M."/>
            <person name="Sasaki A."/>
            <person name="Sasakura Y."/>
            <person name="Shoguchi E."/>
            <person name="Shin-i T."/>
            <person name="Spagnuolo A."/>
            <person name="Stainier D."/>
            <person name="Suzuki M.M."/>
            <person name="Tassy O."/>
            <person name="Takatori N."/>
            <person name="Tokuoka M."/>
            <person name="Yagi K."/>
            <person name="Yoshizaki F."/>
            <person name="Wada S."/>
            <person name="Zhang C."/>
            <person name="Hyatt P.D."/>
            <person name="Larimer F."/>
            <person name="Detter C."/>
            <person name="Doggett N."/>
            <person name="Glavina T."/>
            <person name="Hawkins T."/>
            <person name="Richardson P."/>
            <person name="Lucas S."/>
            <person name="Kohara Y."/>
            <person name="Levine M."/>
            <person name="Satoh N."/>
            <person name="Rokhsar D.S."/>
        </authorList>
    </citation>
    <scope>NUCLEOTIDE SEQUENCE [LARGE SCALE GENOMIC DNA]</scope>
</reference>
<name>F7AIU3_CIOIN</name>
<reference evidence="8" key="2">
    <citation type="submission" date="2025-08" db="UniProtKB">
        <authorList>
            <consortium name="Ensembl"/>
        </authorList>
    </citation>
    <scope>IDENTIFICATION</scope>
</reference>